<protein>
    <submittedName>
        <fullName evidence="3">Uncharacterized protein (DUF302 family)</fullName>
    </submittedName>
</protein>
<comment type="caution">
    <text evidence="3">The sequence shown here is derived from an EMBL/GenBank/DDBJ whole genome shotgun (WGS) entry which is preliminary data.</text>
</comment>
<dbReference type="PANTHER" id="PTHR38342">
    <property type="entry name" value="SLR5037 PROTEIN"/>
    <property type="match status" value="1"/>
</dbReference>
<name>A0A2T0RJY5_9RHOB</name>
<dbReference type="InterPro" id="IPR035923">
    <property type="entry name" value="TT1751-like_sf"/>
</dbReference>
<dbReference type="Proteomes" id="UP000239480">
    <property type="component" value="Unassembled WGS sequence"/>
</dbReference>
<gene>
    <name evidence="3" type="ORF">CLV78_109106</name>
</gene>
<dbReference type="AlphaFoldDB" id="A0A2T0RJY5"/>
<proteinExistence type="predicted"/>
<reference evidence="3 4" key="1">
    <citation type="submission" date="2018-03" db="EMBL/GenBank/DDBJ databases">
        <title>Genomic Encyclopedia of Archaeal and Bacterial Type Strains, Phase II (KMG-II): from individual species to whole genera.</title>
        <authorList>
            <person name="Goeker M."/>
        </authorList>
    </citation>
    <scope>NUCLEOTIDE SEQUENCE [LARGE SCALE GENOMIC DNA]</scope>
    <source>
        <strain evidence="3 4">DSM 29328</strain>
    </source>
</reference>
<evidence type="ECO:0000259" key="2">
    <source>
        <dbReference type="Pfam" id="PF03625"/>
    </source>
</evidence>
<dbReference type="Gene3D" id="3.30.310.70">
    <property type="entry name" value="TT1751-like domain"/>
    <property type="match status" value="2"/>
</dbReference>
<accession>A0A2T0RJY5</accession>
<dbReference type="SUPFAM" id="SSF103247">
    <property type="entry name" value="TT1751-like"/>
    <property type="match status" value="2"/>
</dbReference>
<feature type="signal peptide" evidence="1">
    <location>
        <begin position="1"/>
        <end position="20"/>
    </location>
</feature>
<dbReference type="PANTHER" id="PTHR38342:SF2">
    <property type="entry name" value="INNER MEMBRANE OR EXPORTED"/>
    <property type="match status" value="1"/>
</dbReference>
<dbReference type="InterPro" id="IPR005180">
    <property type="entry name" value="DUF302"/>
</dbReference>
<dbReference type="EMBL" id="PVTD01000009">
    <property type="protein sequence ID" value="PRY21493.1"/>
    <property type="molecule type" value="Genomic_DNA"/>
</dbReference>
<evidence type="ECO:0000313" key="3">
    <source>
        <dbReference type="EMBL" id="PRY21493.1"/>
    </source>
</evidence>
<sequence>MISRHMIALCALLLPAPLQAESNQDAVDASFERVATEVATLGLDPVASIDHARLAAQEGVEMPPSRVQIFSDAAVDSAILAAEIRAGLDLPYRILSFDAAGSVAIRATGSEFLQLRHGLPDIPALETWETTLETILAAQADLSAAAPVAGLGKDDGIIELDSPYDLAETVQRLRDTILAEGDTVWFGEHDFQARAATNGVELPGATLLLFGGPAPGGVAMADFPSIGLDAFCQKLFLHETEDGGVKVLFNGIAALAELHYGHSAEPHRQLDARLAETFSRALEK</sequence>
<dbReference type="OrthoDB" id="9799367at2"/>
<organism evidence="3 4">
    <name type="scientific">Aliiruegeria haliotis</name>
    <dbReference type="NCBI Taxonomy" id="1280846"/>
    <lineage>
        <taxon>Bacteria</taxon>
        <taxon>Pseudomonadati</taxon>
        <taxon>Pseudomonadota</taxon>
        <taxon>Alphaproteobacteria</taxon>
        <taxon>Rhodobacterales</taxon>
        <taxon>Roseobacteraceae</taxon>
        <taxon>Aliiruegeria</taxon>
    </lineage>
</organism>
<dbReference type="Pfam" id="PF03625">
    <property type="entry name" value="DUF302"/>
    <property type="match status" value="2"/>
</dbReference>
<feature type="chain" id="PRO_5015630331" evidence="1">
    <location>
        <begin position="21"/>
        <end position="284"/>
    </location>
</feature>
<evidence type="ECO:0000313" key="4">
    <source>
        <dbReference type="Proteomes" id="UP000239480"/>
    </source>
</evidence>
<evidence type="ECO:0000256" key="1">
    <source>
        <dbReference type="SAM" id="SignalP"/>
    </source>
</evidence>
<feature type="domain" description="DUF302" evidence="2">
    <location>
        <begin position="189"/>
        <end position="250"/>
    </location>
</feature>
<feature type="domain" description="DUF302" evidence="2">
    <location>
        <begin position="49"/>
        <end position="107"/>
    </location>
</feature>
<dbReference type="CDD" id="cd14797">
    <property type="entry name" value="DUF302"/>
    <property type="match status" value="1"/>
</dbReference>
<dbReference type="RefSeq" id="WP_106206741.1">
    <property type="nucleotide sequence ID" value="NZ_PVTD01000009.1"/>
</dbReference>
<keyword evidence="1" id="KW-0732">Signal</keyword>
<keyword evidence="4" id="KW-1185">Reference proteome</keyword>